<evidence type="ECO:0000256" key="10">
    <source>
        <dbReference type="ARBA" id="ARBA00023163"/>
    </source>
</evidence>
<dbReference type="GO" id="GO:0008270">
    <property type="term" value="F:zinc ion binding"/>
    <property type="evidence" value="ECO:0007669"/>
    <property type="project" value="UniProtKB-KW"/>
</dbReference>
<comment type="similarity">
    <text evidence="3">Belongs to the krueppel C2H2-type zinc-finger protein family.</text>
</comment>
<comment type="function">
    <text evidence="1">May be involved in transcriptional regulation.</text>
</comment>
<evidence type="ECO:0000256" key="9">
    <source>
        <dbReference type="ARBA" id="ARBA00023125"/>
    </source>
</evidence>
<evidence type="ECO:0000256" key="7">
    <source>
        <dbReference type="ARBA" id="ARBA00022833"/>
    </source>
</evidence>
<dbReference type="RefSeq" id="XP_018096251.2">
    <property type="nucleotide sequence ID" value="XM_018240762.2"/>
</dbReference>
<dbReference type="FunFam" id="3.30.160.60:FF:001155">
    <property type="entry name" value="Zinc finger 30C"/>
    <property type="match status" value="1"/>
</dbReference>
<dbReference type="GeneID" id="108704263"/>
<sequence length="565" mass="63314">MSNIIQLLTGEVALRTDHVSIYFSLDEWDYIKGNKDLYEEGMKEEPQQLQSLGCEYDEKSNAKANVAEEAAFLTDWNPPHTDTLPAELIGPQCGIKKGPTLCEGENQPDCSINPLTEQIQETDTPTPIMGCSLNNRSDINHNVFGKNVYINTPHASHLFKHPSEVIYNCTSCIKRFGNSYDFVRHLRTHTGVKPFSCSDCGKSFTRRSNLNVHCRTHSGNIPQSQQHTAANGVKDAAGLYDGANQSDCSFNALMEQTWGSDTPTPILGCSLNNNFSGNYISVASNKERLSSKPRNQSDCSFNILPEQIRETDTPPVMGGSKKISLSSKYISVSIKEETASCEEGNQSDCSINPLTEQIQVTDTPIPVFECSQEDGLPAIKLSDYNENIKSSPLTSQLPNRAIQMLYTCTECHKHFTKNDDLIRHQRTHSGEKPFSCSECGKCFTRRSNLNAHFRIHTGEKPFICSDCGKCFTRSSLLIIHKRTHTGEKPFTCSDCGKCFTNHSDLKIHHRIHTGEKPFTCNECGKCFTQRAHLRVHRKIQKICKRSYFDVRTLVSDPNCTFTINV</sequence>
<dbReference type="Gene3D" id="3.30.160.60">
    <property type="entry name" value="Classic Zinc Finger"/>
    <property type="match status" value="7"/>
</dbReference>
<keyword evidence="8" id="KW-0805">Transcription regulation</keyword>
<reference evidence="15" key="1">
    <citation type="submission" date="2025-08" db="UniProtKB">
        <authorList>
            <consortium name="RefSeq"/>
        </authorList>
    </citation>
    <scope>IDENTIFICATION</scope>
    <source>
        <strain evidence="15">J_2021</strain>
        <tissue evidence="15">Erythrocytes</tissue>
    </source>
</reference>
<comment type="subcellular location">
    <subcellularLocation>
        <location evidence="2">Nucleus</location>
    </subcellularLocation>
</comment>
<dbReference type="FunFam" id="3.30.160.60:FF:003080">
    <property type="entry name" value="Uncharacterized protein"/>
    <property type="match status" value="1"/>
</dbReference>
<feature type="domain" description="C2H2-type" evidence="13">
    <location>
        <begin position="195"/>
        <end position="222"/>
    </location>
</feature>
<dbReference type="Proteomes" id="UP000186698">
    <property type="component" value="Chromosome 9_10S"/>
</dbReference>
<evidence type="ECO:0000256" key="2">
    <source>
        <dbReference type="ARBA" id="ARBA00004123"/>
    </source>
</evidence>
<dbReference type="GO" id="GO:0000977">
    <property type="term" value="F:RNA polymerase II transcription regulatory region sequence-specific DNA binding"/>
    <property type="evidence" value="ECO:0000318"/>
    <property type="project" value="GO_Central"/>
</dbReference>
<dbReference type="KEGG" id="xla:108704263"/>
<keyword evidence="9" id="KW-0238">DNA-binding</keyword>
<dbReference type="GO" id="GO:0005634">
    <property type="term" value="C:nucleus"/>
    <property type="evidence" value="ECO:0000318"/>
    <property type="project" value="GO_Central"/>
</dbReference>
<feature type="domain" description="C2H2-type" evidence="13">
    <location>
        <begin position="518"/>
        <end position="545"/>
    </location>
</feature>
<keyword evidence="14" id="KW-1185">Reference proteome</keyword>
<dbReference type="OrthoDB" id="6365676at2759"/>
<evidence type="ECO:0000313" key="14">
    <source>
        <dbReference type="Proteomes" id="UP000186698"/>
    </source>
</evidence>
<dbReference type="AlphaFoldDB" id="A0A8J0U469"/>
<keyword evidence="4" id="KW-0479">Metal-binding</keyword>
<dbReference type="Pfam" id="PF00096">
    <property type="entry name" value="zf-C2H2"/>
    <property type="match status" value="6"/>
</dbReference>
<evidence type="ECO:0000256" key="11">
    <source>
        <dbReference type="ARBA" id="ARBA00023242"/>
    </source>
</evidence>
<dbReference type="InterPro" id="IPR036236">
    <property type="entry name" value="Znf_C2H2_sf"/>
</dbReference>
<keyword evidence="5" id="KW-0677">Repeat</keyword>
<evidence type="ECO:0000259" key="13">
    <source>
        <dbReference type="PROSITE" id="PS50157"/>
    </source>
</evidence>
<organism evidence="14 15">
    <name type="scientific">Xenopus laevis</name>
    <name type="common">African clawed frog</name>
    <dbReference type="NCBI Taxonomy" id="8355"/>
    <lineage>
        <taxon>Eukaryota</taxon>
        <taxon>Metazoa</taxon>
        <taxon>Chordata</taxon>
        <taxon>Craniata</taxon>
        <taxon>Vertebrata</taxon>
        <taxon>Euteleostomi</taxon>
        <taxon>Amphibia</taxon>
        <taxon>Batrachia</taxon>
        <taxon>Anura</taxon>
        <taxon>Pipoidea</taxon>
        <taxon>Pipidae</taxon>
        <taxon>Xenopodinae</taxon>
        <taxon>Xenopus</taxon>
        <taxon>Xenopus</taxon>
    </lineage>
</organism>
<evidence type="ECO:0000313" key="15">
    <source>
        <dbReference type="RefSeq" id="XP_018096251.2"/>
    </source>
</evidence>
<gene>
    <name evidence="15" type="primary">LOC108704263</name>
</gene>
<keyword evidence="7" id="KW-0862">Zinc</keyword>
<evidence type="ECO:0000256" key="1">
    <source>
        <dbReference type="ARBA" id="ARBA00003767"/>
    </source>
</evidence>
<dbReference type="PANTHER" id="PTHR16515">
    <property type="entry name" value="PR DOMAIN ZINC FINGER PROTEIN"/>
    <property type="match status" value="1"/>
</dbReference>
<evidence type="ECO:0000256" key="5">
    <source>
        <dbReference type="ARBA" id="ARBA00022737"/>
    </source>
</evidence>
<dbReference type="PROSITE" id="PS00028">
    <property type="entry name" value="ZINC_FINGER_C2H2_1"/>
    <property type="match status" value="6"/>
</dbReference>
<evidence type="ECO:0000256" key="12">
    <source>
        <dbReference type="PROSITE-ProRule" id="PRU00042"/>
    </source>
</evidence>
<evidence type="ECO:0000256" key="4">
    <source>
        <dbReference type="ARBA" id="ARBA00022723"/>
    </source>
</evidence>
<name>A0A8J0U469_XENLA</name>
<dbReference type="FunFam" id="3.30.160.60:FF:002063">
    <property type="entry name" value="RB associated KRAB zinc finger"/>
    <property type="match status" value="1"/>
</dbReference>
<feature type="domain" description="C2H2-type" evidence="13">
    <location>
        <begin position="434"/>
        <end position="461"/>
    </location>
</feature>
<feature type="domain" description="C2H2-type" evidence="13">
    <location>
        <begin position="167"/>
        <end position="194"/>
    </location>
</feature>
<dbReference type="FunFam" id="3.30.160.60:FF:001007">
    <property type="entry name" value="Zinc finger protein 1184"/>
    <property type="match status" value="1"/>
</dbReference>
<dbReference type="PANTHER" id="PTHR16515:SF49">
    <property type="entry name" value="GASTRULA ZINC FINGER PROTEIN XLCGF49.1-LIKE-RELATED"/>
    <property type="match status" value="1"/>
</dbReference>
<keyword evidence="10" id="KW-0804">Transcription</keyword>
<dbReference type="PROSITE" id="PS50157">
    <property type="entry name" value="ZINC_FINGER_C2H2_2"/>
    <property type="match status" value="7"/>
</dbReference>
<accession>A0A8J0U469</accession>
<evidence type="ECO:0000256" key="8">
    <source>
        <dbReference type="ARBA" id="ARBA00023015"/>
    </source>
</evidence>
<proteinExistence type="inferred from homology"/>
<dbReference type="FunFam" id="3.30.160.60:FF:001326">
    <property type="entry name" value="Zinc finger protein 432"/>
    <property type="match status" value="1"/>
</dbReference>
<protein>
    <submittedName>
        <fullName evidence="15">Oocyte zinc finger protein XlCOF7.2-like</fullName>
    </submittedName>
</protein>
<dbReference type="GO" id="GO:0000981">
    <property type="term" value="F:DNA-binding transcription factor activity, RNA polymerase II-specific"/>
    <property type="evidence" value="ECO:0000318"/>
    <property type="project" value="GO_Central"/>
</dbReference>
<keyword evidence="6 12" id="KW-0863">Zinc-finger</keyword>
<dbReference type="SUPFAM" id="SSF57667">
    <property type="entry name" value="beta-beta-alpha zinc fingers"/>
    <property type="match status" value="4"/>
</dbReference>
<keyword evidence="11" id="KW-0539">Nucleus</keyword>
<dbReference type="FunFam" id="3.30.160.60:FF:004120">
    <property type="match status" value="1"/>
</dbReference>
<feature type="domain" description="C2H2-type" evidence="13">
    <location>
        <begin position="462"/>
        <end position="489"/>
    </location>
</feature>
<evidence type="ECO:0000256" key="6">
    <source>
        <dbReference type="ARBA" id="ARBA00022771"/>
    </source>
</evidence>
<dbReference type="InterPro" id="IPR050331">
    <property type="entry name" value="Zinc_finger"/>
</dbReference>
<evidence type="ECO:0000256" key="3">
    <source>
        <dbReference type="ARBA" id="ARBA00006991"/>
    </source>
</evidence>
<dbReference type="SMART" id="SM00355">
    <property type="entry name" value="ZnF_C2H2"/>
    <property type="match status" value="7"/>
</dbReference>
<dbReference type="InterPro" id="IPR013087">
    <property type="entry name" value="Znf_C2H2_type"/>
</dbReference>
<feature type="domain" description="C2H2-type" evidence="13">
    <location>
        <begin position="406"/>
        <end position="433"/>
    </location>
</feature>
<dbReference type="GO" id="GO:0006357">
    <property type="term" value="P:regulation of transcription by RNA polymerase II"/>
    <property type="evidence" value="ECO:0000318"/>
    <property type="project" value="GO_Central"/>
</dbReference>
<feature type="domain" description="C2H2-type" evidence="13">
    <location>
        <begin position="490"/>
        <end position="517"/>
    </location>
</feature>